<keyword evidence="3" id="KW-1185">Reference proteome</keyword>
<proteinExistence type="predicted"/>
<feature type="compositionally biased region" description="Low complexity" evidence="1">
    <location>
        <begin position="69"/>
        <end position="81"/>
    </location>
</feature>
<accession>A0A9W6Y231</accession>
<feature type="region of interest" description="Disordered" evidence="1">
    <location>
        <begin position="186"/>
        <end position="209"/>
    </location>
</feature>
<sequence length="332" mass="35099">MALFHGSQSAASPAPAAASSEGEARLLPRQADPQTKTVRTATDPNTGSGRRSLRVRFLIGSEGPTRVRGAATHHQGAAAAQEPANTRKRSASQSPRRKARDSFRGLFDSSSDDEEEEGSVPEPKEISNDLDGHQAALSCCPDAIQHLAVSTGLRACGVNSDGLRAFGESTRSRSIGSHKFCDGGIHATSQGAGASHERSATGEHTPHDSGVLYSSLEELEEASYDYEPPTTAGGSRSPPTTANQAVALQQEEMRLFRDCLYASEIALGLGPADQAFVLTGTQGGPEAPGTEVYSLRHEIRDPQDRVDRRGAVAKCQDFARRFTASDLSCGAL</sequence>
<evidence type="ECO:0000313" key="2">
    <source>
        <dbReference type="EMBL" id="GMF50294.1"/>
    </source>
</evidence>
<dbReference type="Proteomes" id="UP001165121">
    <property type="component" value="Unassembled WGS sequence"/>
</dbReference>
<feature type="region of interest" description="Disordered" evidence="1">
    <location>
        <begin position="1"/>
        <end position="130"/>
    </location>
</feature>
<feature type="compositionally biased region" description="Polar residues" evidence="1">
    <location>
        <begin position="32"/>
        <end position="49"/>
    </location>
</feature>
<name>A0A9W6Y231_9STRA</name>
<reference evidence="2" key="1">
    <citation type="submission" date="2023-04" db="EMBL/GenBank/DDBJ databases">
        <title>Phytophthora fragariaefolia NBRC 109709.</title>
        <authorList>
            <person name="Ichikawa N."/>
            <person name="Sato H."/>
            <person name="Tonouchi N."/>
        </authorList>
    </citation>
    <scope>NUCLEOTIDE SEQUENCE</scope>
    <source>
        <strain evidence="2">NBRC 109709</strain>
    </source>
</reference>
<comment type="caution">
    <text evidence="2">The sequence shown here is derived from an EMBL/GenBank/DDBJ whole genome shotgun (WGS) entry which is preliminary data.</text>
</comment>
<feature type="compositionally biased region" description="Low complexity" evidence="1">
    <location>
        <begin position="1"/>
        <end position="21"/>
    </location>
</feature>
<gene>
    <name evidence="2" type="ORF">Pfra01_002004500</name>
</gene>
<evidence type="ECO:0000256" key="1">
    <source>
        <dbReference type="SAM" id="MobiDB-lite"/>
    </source>
</evidence>
<evidence type="ECO:0000313" key="3">
    <source>
        <dbReference type="Proteomes" id="UP001165121"/>
    </source>
</evidence>
<dbReference type="OrthoDB" id="146150at2759"/>
<feature type="compositionally biased region" description="Basic and acidic residues" evidence="1">
    <location>
        <begin position="195"/>
        <end position="207"/>
    </location>
</feature>
<dbReference type="EMBL" id="BSXT01002671">
    <property type="protein sequence ID" value="GMF50294.1"/>
    <property type="molecule type" value="Genomic_DNA"/>
</dbReference>
<protein>
    <submittedName>
        <fullName evidence="2">Unnamed protein product</fullName>
    </submittedName>
</protein>
<feature type="compositionally biased region" description="Acidic residues" evidence="1">
    <location>
        <begin position="110"/>
        <end position="119"/>
    </location>
</feature>
<feature type="compositionally biased region" description="Basic residues" evidence="1">
    <location>
        <begin position="86"/>
        <end position="99"/>
    </location>
</feature>
<organism evidence="2 3">
    <name type="scientific">Phytophthora fragariaefolia</name>
    <dbReference type="NCBI Taxonomy" id="1490495"/>
    <lineage>
        <taxon>Eukaryota</taxon>
        <taxon>Sar</taxon>
        <taxon>Stramenopiles</taxon>
        <taxon>Oomycota</taxon>
        <taxon>Peronosporomycetes</taxon>
        <taxon>Peronosporales</taxon>
        <taxon>Peronosporaceae</taxon>
        <taxon>Phytophthora</taxon>
    </lineage>
</organism>
<dbReference type="AlphaFoldDB" id="A0A9W6Y231"/>